<feature type="binding site" evidence="12">
    <location>
        <position position="445"/>
    </location>
    <ligand>
        <name>Zn(2+)</name>
        <dbReference type="ChEBI" id="CHEBI:29105"/>
        <label>2</label>
    </ligand>
</feature>
<comment type="function">
    <text evidence="12">Initiates the restart of stalled replication forks, which reloads the replicative helicase on sites other than the origin of replication. Recognizes and binds to abandoned replication forks and remodels them to uncover a helicase loading site. Promotes assembly of the primosome at these replication forks.</text>
</comment>
<keyword evidence="6 12" id="KW-0347">Helicase</keyword>
<dbReference type="GO" id="GO:0043138">
    <property type="term" value="F:3'-5' DNA helicase activity"/>
    <property type="evidence" value="ECO:0007669"/>
    <property type="project" value="UniProtKB-EC"/>
</dbReference>
<keyword evidence="8 12" id="KW-0067">ATP-binding</keyword>
<evidence type="ECO:0000256" key="2">
    <source>
        <dbReference type="ARBA" id="ARBA00022705"/>
    </source>
</evidence>
<keyword evidence="9 12" id="KW-0238">DNA-binding</keyword>
<keyword evidence="7 12" id="KW-0862">Zinc</keyword>
<keyword evidence="1 12" id="KW-0639">Primosome</keyword>
<dbReference type="AlphaFoldDB" id="A0A451D0L8"/>
<dbReference type="EC" id="5.6.2.4" evidence="12"/>
<dbReference type="FunFam" id="3.40.50.300:FF:000489">
    <property type="entry name" value="Primosome assembly protein PriA"/>
    <property type="match status" value="1"/>
</dbReference>
<dbReference type="NCBIfam" id="TIGR00595">
    <property type="entry name" value="priA"/>
    <property type="match status" value="1"/>
</dbReference>
<evidence type="ECO:0000256" key="3">
    <source>
        <dbReference type="ARBA" id="ARBA00022723"/>
    </source>
</evidence>
<organism evidence="14 15">
    <name type="scientific">Candidatus Erwinia haradaeae</name>
    <dbReference type="NCBI Taxonomy" id="1922217"/>
    <lineage>
        <taxon>Bacteria</taxon>
        <taxon>Pseudomonadati</taxon>
        <taxon>Pseudomonadota</taxon>
        <taxon>Gammaproteobacteria</taxon>
        <taxon>Enterobacterales</taxon>
        <taxon>Erwiniaceae</taxon>
        <taxon>Erwinia</taxon>
    </lineage>
</organism>
<feature type="binding site" evidence="12">
    <location>
        <position position="479"/>
    </location>
    <ligand>
        <name>Zn(2+)</name>
        <dbReference type="ChEBI" id="CHEBI:29105"/>
        <label>1</label>
    </ligand>
</feature>
<feature type="binding site" evidence="12">
    <location>
        <position position="436"/>
    </location>
    <ligand>
        <name>Zn(2+)</name>
        <dbReference type="ChEBI" id="CHEBI:29105"/>
        <label>1</label>
    </ligand>
</feature>
<dbReference type="InterPro" id="IPR041236">
    <property type="entry name" value="PriA_C"/>
</dbReference>
<dbReference type="GO" id="GO:1990077">
    <property type="term" value="C:primosome complex"/>
    <property type="evidence" value="ECO:0007669"/>
    <property type="project" value="UniProtKB-UniRule"/>
</dbReference>
<comment type="catalytic activity">
    <reaction evidence="11 12">
        <text>ATP + H2O = ADP + phosphate + H(+)</text>
        <dbReference type="Rhea" id="RHEA:13065"/>
        <dbReference type="ChEBI" id="CHEBI:15377"/>
        <dbReference type="ChEBI" id="CHEBI:15378"/>
        <dbReference type="ChEBI" id="CHEBI:30616"/>
        <dbReference type="ChEBI" id="CHEBI:43474"/>
        <dbReference type="ChEBI" id="CHEBI:456216"/>
        <dbReference type="EC" id="5.6.2.4"/>
    </reaction>
</comment>
<dbReference type="EMBL" id="LR217698">
    <property type="protein sequence ID" value="VFP78998.1"/>
    <property type="molecule type" value="Genomic_DNA"/>
</dbReference>
<accession>A0A451D0L8</accession>
<dbReference type="Pfam" id="PF17764">
    <property type="entry name" value="PriA_3primeBD"/>
    <property type="match status" value="1"/>
</dbReference>
<dbReference type="PANTHER" id="PTHR30580:SF0">
    <property type="entry name" value="PRIMOSOMAL PROTEIN N"/>
    <property type="match status" value="1"/>
</dbReference>
<dbReference type="InterPro" id="IPR005259">
    <property type="entry name" value="PriA"/>
</dbReference>
<dbReference type="GO" id="GO:0006302">
    <property type="term" value="P:double-strand break repair"/>
    <property type="evidence" value="ECO:0007669"/>
    <property type="project" value="InterPro"/>
</dbReference>
<keyword evidence="2 12" id="KW-0235">DNA replication</keyword>
<dbReference type="InterPro" id="IPR048949">
    <property type="entry name" value="WHD_PriA"/>
</dbReference>
<dbReference type="GO" id="GO:0008270">
    <property type="term" value="F:zinc ion binding"/>
    <property type="evidence" value="ECO:0007669"/>
    <property type="project" value="UniProtKB-UniRule"/>
</dbReference>
<name>A0A451D0L8_9GAMM</name>
<dbReference type="Gene3D" id="3.40.1440.60">
    <property type="entry name" value="PriA, 3(prime) DNA-binding domain"/>
    <property type="match status" value="1"/>
</dbReference>
<dbReference type="Proteomes" id="UP000294364">
    <property type="component" value="Chromosome"/>
</dbReference>
<keyword evidence="5 12" id="KW-0378">Hydrolase</keyword>
<evidence type="ECO:0000256" key="12">
    <source>
        <dbReference type="HAMAP-Rule" id="MF_00983"/>
    </source>
</evidence>
<dbReference type="InterPro" id="IPR042115">
    <property type="entry name" value="PriA_3primeBD_sf"/>
</dbReference>
<feature type="binding site" evidence="12">
    <location>
        <position position="466"/>
    </location>
    <ligand>
        <name>Zn(2+)</name>
        <dbReference type="ChEBI" id="CHEBI:29105"/>
        <label>2</label>
    </ligand>
</feature>
<keyword evidence="3 12" id="KW-0479">Metal-binding</keyword>
<keyword evidence="4 12" id="KW-0547">Nucleotide-binding</keyword>
<feature type="binding site" evidence="12">
    <location>
        <position position="439"/>
    </location>
    <ligand>
        <name>Zn(2+)</name>
        <dbReference type="ChEBI" id="CHEBI:29105"/>
        <label>1</label>
    </ligand>
</feature>
<dbReference type="InterPro" id="IPR027417">
    <property type="entry name" value="P-loop_NTPase"/>
</dbReference>
<evidence type="ECO:0000256" key="6">
    <source>
        <dbReference type="ARBA" id="ARBA00022806"/>
    </source>
</evidence>
<dbReference type="GO" id="GO:0006269">
    <property type="term" value="P:DNA replication, synthesis of primer"/>
    <property type="evidence" value="ECO:0007669"/>
    <property type="project" value="UniProtKB-KW"/>
</dbReference>
<comment type="subunit">
    <text evidence="12">Component of the replication restart primosome.</text>
</comment>
<feature type="domain" description="Helicase ATP-binding" evidence="13">
    <location>
        <begin position="230"/>
        <end position="377"/>
    </location>
</feature>
<dbReference type="RefSeq" id="WP_162297796.1">
    <property type="nucleotide sequence ID" value="NZ_LR217698.1"/>
</dbReference>
<dbReference type="Gene3D" id="3.40.50.300">
    <property type="entry name" value="P-loop containing nucleotide triphosphate hydrolases"/>
    <property type="match status" value="1"/>
</dbReference>
<dbReference type="SUPFAM" id="SSF52540">
    <property type="entry name" value="P-loop containing nucleoside triphosphate hydrolases"/>
    <property type="match status" value="2"/>
</dbReference>
<dbReference type="PROSITE" id="PS51192">
    <property type="entry name" value="HELICASE_ATP_BIND_1"/>
    <property type="match status" value="1"/>
</dbReference>
<evidence type="ECO:0000256" key="9">
    <source>
        <dbReference type="ARBA" id="ARBA00023125"/>
    </source>
</evidence>
<feature type="binding site" evidence="12">
    <location>
        <position position="463"/>
    </location>
    <ligand>
        <name>Zn(2+)</name>
        <dbReference type="ChEBI" id="CHEBI:29105"/>
        <label>2</label>
    </ligand>
</feature>
<dbReference type="GO" id="GO:0006270">
    <property type="term" value="P:DNA replication initiation"/>
    <property type="evidence" value="ECO:0007669"/>
    <property type="project" value="TreeGrafter"/>
</dbReference>
<dbReference type="GO" id="GO:0006310">
    <property type="term" value="P:DNA recombination"/>
    <property type="evidence" value="ECO:0007669"/>
    <property type="project" value="InterPro"/>
</dbReference>
<reference evidence="14 15" key="1">
    <citation type="submission" date="2019-02" db="EMBL/GenBank/DDBJ databases">
        <authorList>
            <person name="Manzano-Marin A."/>
            <person name="Manzano-Marin A."/>
        </authorList>
    </citation>
    <scope>NUCLEOTIDE SEQUENCE [LARGE SCALE GENOMIC DNA]</scope>
    <source>
        <strain evidence="14 15">ErCicurtihirsuta</strain>
    </source>
</reference>
<comment type="cofactor">
    <cofactor evidence="12">
        <name>Zn(2+)</name>
        <dbReference type="ChEBI" id="CHEBI:29105"/>
    </cofactor>
    <text evidence="12">Binds 2 zinc ions per subunit.</text>
</comment>
<evidence type="ECO:0000313" key="15">
    <source>
        <dbReference type="Proteomes" id="UP000294364"/>
    </source>
</evidence>
<feature type="binding site" evidence="12">
    <location>
        <position position="476"/>
    </location>
    <ligand>
        <name>Zn(2+)</name>
        <dbReference type="ChEBI" id="CHEBI:29105"/>
        <label>1</label>
    </ligand>
</feature>
<evidence type="ECO:0000259" key="13">
    <source>
        <dbReference type="PROSITE" id="PS51192"/>
    </source>
</evidence>
<evidence type="ECO:0000313" key="14">
    <source>
        <dbReference type="EMBL" id="VFP78998.1"/>
    </source>
</evidence>
<dbReference type="Pfam" id="PF18074">
    <property type="entry name" value="PriA_C"/>
    <property type="match status" value="1"/>
</dbReference>
<dbReference type="GO" id="GO:0005524">
    <property type="term" value="F:ATP binding"/>
    <property type="evidence" value="ECO:0007669"/>
    <property type="project" value="UniProtKB-UniRule"/>
</dbReference>
<sequence>MPVVQVALPIPYSNNVNYIVPIHIRNVIIGGRVRVPFENRQAIGITISIKDNKTLPYKKLEKINSTLDAQSLYHPTLWRVLHWIAEYYHLSLGIILFHALPSLLCRGALIENKPLYQWVITSKGRKTVSNGFHTHTKKDKLLTTLYHRPLLSYQKNKDQLTEFILQSLASKDLCKLEKITYFKEDWRKTYSINDVHLRMNEKQEMAVKSIYKSNHTFIAWLLIWTINYDKTEIYLRIIEKTLSQGKQILILVPKISSVLKMNKLCKERFKAPIDVLYSALNHTKHLSVWKKSRSGEIAIIIGTQLALFTPLNQPGLIILDDEHHPFYQDKRDWHYNARDLAVLRAKKENIPIIMGSATPALKTLHNVHLGKYNAISLTQSQDCTNSVTRTLIDLKSPYLKNGLSEFLVERISLHLNNHNQILLFLNHSDFSLSLLCNKCNWIMKCEKCDCYYTLHKKIYQLRCHYCTKTINIPKKCFHCNSVFLTPTKISTKQIKLNLQTLFPHIPVTSIDSDRTTPTSTSLDQLTINHGGKAHILIGTKELFQECFLSHVTLIALPEIDSILFSTDFQALEHFSQFYHQVINILNNNKKKGEIIFQTRYPEHPSLQALLNKDYMFFAKTTLLERKKFLLPPYTKQIYFEVEDKDTKHAKSFLIQLINFIQSSPIYNASLHIIGPEPVSSVNQNNVYKWQLSLYHQSQFILYQLTKVSLIFIKKLLTVRKIKWRLEIH</sequence>
<dbReference type="InterPro" id="IPR014001">
    <property type="entry name" value="Helicase_ATP-bd"/>
</dbReference>
<gene>
    <name evidence="12 14" type="primary">priA</name>
    <name evidence="14" type="ORF">ERCICURT3053_652</name>
</gene>
<dbReference type="InterPro" id="IPR041222">
    <property type="entry name" value="PriA_3primeBD"/>
</dbReference>
<evidence type="ECO:0000256" key="5">
    <source>
        <dbReference type="ARBA" id="ARBA00022801"/>
    </source>
</evidence>
<protein>
    <recommendedName>
        <fullName evidence="12">Replication restart protein PriA</fullName>
    </recommendedName>
    <alternativeName>
        <fullName evidence="12">ATP-dependent DNA helicase PriA</fullName>
        <ecNumber evidence="12">5.6.2.4</ecNumber>
    </alternativeName>
    <alternativeName>
        <fullName evidence="12">DNA 3'-5' helicase PriA</fullName>
    </alternativeName>
</protein>
<keyword evidence="10 12" id="KW-0413">Isomerase</keyword>
<dbReference type="Pfam" id="PF21213">
    <property type="entry name" value="WHD_PriA"/>
    <property type="match status" value="1"/>
</dbReference>
<evidence type="ECO:0000256" key="8">
    <source>
        <dbReference type="ARBA" id="ARBA00022840"/>
    </source>
</evidence>
<comment type="similarity">
    <text evidence="12">Belongs to the helicase family. PriA subfamily.</text>
</comment>
<evidence type="ECO:0000256" key="7">
    <source>
        <dbReference type="ARBA" id="ARBA00022833"/>
    </source>
</evidence>
<proteinExistence type="inferred from homology"/>
<evidence type="ECO:0000256" key="10">
    <source>
        <dbReference type="ARBA" id="ARBA00023235"/>
    </source>
</evidence>
<dbReference type="HAMAP" id="MF_00983">
    <property type="entry name" value="PriA"/>
    <property type="match status" value="1"/>
</dbReference>
<feature type="binding site" evidence="12">
    <location>
        <position position="448"/>
    </location>
    <ligand>
        <name>Zn(2+)</name>
        <dbReference type="ChEBI" id="CHEBI:29105"/>
        <label>2</label>
    </ligand>
</feature>
<dbReference type="GO" id="GO:0003677">
    <property type="term" value="F:DNA binding"/>
    <property type="evidence" value="ECO:0007669"/>
    <property type="project" value="UniProtKB-UniRule"/>
</dbReference>
<dbReference type="Pfam" id="PF00270">
    <property type="entry name" value="DEAD"/>
    <property type="match status" value="1"/>
</dbReference>
<evidence type="ECO:0000256" key="1">
    <source>
        <dbReference type="ARBA" id="ARBA00022515"/>
    </source>
</evidence>
<evidence type="ECO:0000256" key="11">
    <source>
        <dbReference type="ARBA" id="ARBA00048988"/>
    </source>
</evidence>
<evidence type="ECO:0000256" key="4">
    <source>
        <dbReference type="ARBA" id="ARBA00022741"/>
    </source>
</evidence>
<comment type="catalytic activity">
    <reaction evidence="12">
        <text>Couples ATP hydrolysis with the unwinding of duplex DNA by translocating in the 3'-5' direction.</text>
        <dbReference type="EC" id="5.6.2.4"/>
    </reaction>
</comment>
<dbReference type="GO" id="GO:0016887">
    <property type="term" value="F:ATP hydrolysis activity"/>
    <property type="evidence" value="ECO:0007669"/>
    <property type="project" value="RHEA"/>
</dbReference>
<dbReference type="InterPro" id="IPR011545">
    <property type="entry name" value="DEAD/DEAH_box_helicase_dom"/>
</dbReference>
<dbReference type="PANTHER" id="PTHR30580">
    <property type="entry name" value="PRIMOSOMAL PROTEIN N"/>
    <property type="match status" value="1"/>
</dbReference>